<name>A0A8T0Q736_PANVG</name>
<dbReference type="AlphaFoldDB" id="A0A8T0Q736"/>
<evidence type="ECO:0000313" key="2">
    <source>
        <dbReference type="EMBL" id="KAG2566134.1"/>
    </source>
</evidence>
<comment type="caution">
    <text evidence="2">The sequence shown here is derived from an EMBL/GenBank/DDBJ whole genome shotgun (WGS) entry which is preliminary data.</text>
</comment>
<gene>
    <name evidence="2" type="ORF">PVAP13_7NG212102</name>
</gene>
<reference evidence="2" key="1">
    <citation type="submission" date="2020-05" db="EMBL/GenBank/DDBJ databases">
        <title>WGS assembly of Panicum virgatum.</title>
        <authorList>
            <person name="Lovell J.T."/>
            <person name="Jenkins J."/>
            <person name="Shu S."/>
            <person name="Juenger T.E."/>
            <person name="Schmutz J."/>
        </authorList>
    </citation>
    <scope>NUCLEOTIDE SEQUENCE</scope>
    <source>
        <strain evidence="2">AP13</strain>
    </source>
</reference>
<protein>
    <recommendedName>
        <fullName evidence="1">Myb/SANT-like domain-containing protein</fullName>
    </recommendedName>
</protein>
<accession>A0A8T0Q736</accession>
<dbReference type="Proteomes" id="UP000823388">
    <property type="component" value="Chromosome 7N"/>
</dbReference>
<dbReference type="PANTHER" id="PTHR47851:SF8">
    <property type="entry name" value="NO APICAL MERISTEM-ASSOCIATED C-TERMINAL DOMAIN-CONTAINING PROTEIN"/>
    <property type="match status" value="1"/>
</dbReference>
<keyword evidence="3" id="KW-1185">Reference proteome</keyword>
<dbReference type="InterPro" id="IPR024752">
    <property type="entry name" value="Myb/SANT-like_dom"/>
</dbReference>
<organism evidence="2 3">
    <name type="scientific">Panicum virgatum</name>
    <name type="common">Blackwell switchgrass</name>
    <dbReference type="NCBI Taxonomy" id="38727"/>
    <lineage>
        <taxon>Eukaryota</taxon>
        <taxon>Viridiplantae</taxon>
        <taxon>Streptophyta</taxon>
        <taxon>Embryophyta</taxon>
        <taxon>Tracheophyta</taxon>
        <taxon>Spermatophyta</taxon>
        <taxon>Magnoliopsida</taxon>
        <taxon>Liliopsida</taxon>
        <taxon>Poales</taxon>
        <taxon>Poaceae</taxon>
        <taxon>PACMAD clade</taxon>
        <taxon>Panicoideae</taxon>
        <taxon>Panicodae</taxon>
        <taxon>Paniceae</taxon>
        <taxon>Panicinae</taxon>
        <taxon>Panicum</taxon>
        <taxon>Panicum sect. Hiantes</taxon>
    </lineage>
</organism>
<feature type="domain" description="Myb/SANT-like" evidence="1">
    <location>
        <begin position="10"/>
        <end position="93"/>
    </location>
</feature>
<sequence length="252" mass="28593">MEKPGKVVAKWDSFAAKVFNDICCEEVLAHNRPQQCLNNVGYANLVRKFYERTKRPYTEGQMKNRWDVLKKATGLGRDPSTGCIVADDDWWKEQEQAMPGCTANFRFVPFEHEDQMRIMFEAVIVTNETSYVLTGHDNDGEVGEGDAAGNDDGEIGGIGTNQCMKHLVEAYEIKAQSSKHSATSQVVDLVRDEIGSMLEQVINDGAEEGSDEHFYATQLLTKKENRDVFITLKTPNGRQSWLRRAWENRKKH</sequence>
<dbReference type="EMBL" id="CM029050">
    <property type="protein sequence ID" value="KAG2566134.1"/>
    <property type="molecule type" value="Genomic_DNA"/>
</dbReference>
<dbReference type="Pfam" id="PF12776">
    <property type="entry name" value="Myb_DNA-bind_3"/>
    <property type="match status" value="1"/>
</dbReference>
<evidence type="ECO:0000313" key="3">
    <source>
        <dbReference type="Proteomes" id="UP000823388"/>
    </source>
</evidence>
<proteinExistence type="predicted"/>
<evidence type="ECO:0000259" key="1">
    <source>
        <dbReference type="Pfam" id="PF12776"/>
    </source>
</evidence>
<dbReference type="PANTHER" id="PTHR47851">
    <property type="entry name" value="OS06G0588700 PROTEIN-RELATED"/>
    <property type="match status" value="1"/>
</dbReference>